<dbReference type="EMBL" id="CM035440">
    <property type="protein sequence ID" value="KAH7283047.1"/>
    <property type="molecule type" value="Genomic_DNA"/>
</dbReference>
<dbReference type="EMBL" id="CM035440">
    <property type="protein sequence ID" value="KAH7283046.1"/>
    <property type="molecule type" value="Genomic_DNA"/>
</dbReference>
<evidence type="ECO:0000256" key="2">
    <source>
        <dbReference type="ARBA" id="ARBA00022737"/>
    </source>
</evidence>
<dbReference type="EMBL" id="CM035440">
    <property type="protein sequence ID" value="KAH7283048.1"/>
    <property type="molecule type" value="Genomic_DNA"/>
</dbReference>
<name>A0A8T2QFX5_CERRI</name>
<feature type="compositionally biased region" description="Low complexity" evidence="8">
    <location>
        <begin position="829"/>
        <end position="845"/>
    </location>
</feature>
<keyword evidence="3 5" id="KW-0863">Zinc-finger</keyword>
<dbReference type="InterPro" id="IPR000306">
    <property type="entry name" value="Znf_FYVE"/>
</dbReference>
<accession>A0A8T2QFX5</accession>
<keyword evidence="7" id="KW-0175">Coiled coil</keyword>
<dbReference type="InterPro" id="IPR011011">
    <property type="entry name" value="Znf_FYVE_PHD"/>
</dbReference>
<dbReference type="OrthoDB" id="5981550at2759"/>
<dbReference type="EMBL" id="CM035440">
    <property type="protein sequence ID" value="KAH7283049.1"/>
    <property type="molecule type" value="Genomic_DNA"/>
</dbReference>
<dbReference type="InterPro" id="IPR011993">
    <property type="entry name" value="PH-like_dom_sf"/>
</dbReference>
<feature type="region of interest" description="Disordered" evidence="8">
    <location>
        <begin position="722"/>
        <end position="851"/>
    </location>
</feature>
<dbReference type="AlphaFoldDB" id="A0A8T2QFX5"/>
<reference evidence="11" key="1">
    <citation type="submission" date="2021-08" db="EMBL/GenBank/DDBJ databases">
        <title>WGS assembly of Ceratopteris richardii.</title>
        <authorList>
            <person name="Marchant D.B."/>
            <person name="Chen G."/>
            <person name="Jenkins J."/>
            <person name="Shu S."/>
            <person name="Leebens-Mack J."/>
            <person name="Grimwood J."/>
            <person name="Schmutz J."/>
            <person name="Soltis P."/>
            <person name="Soltis D."/>
            <person name="Chen Z.-H."/>
        </authorList>
    </citation>
    <scope>NUCLEOTIDE SEQUENCE</scope>
    <source>
        <strain evidence="11">Whitten #5841</strain>
        <tissue evidence="11">Leaf</tissue>
    </source>
</reference>
<feature type="repeat" description="RCC1" evidence="6">
    <location>
        <begin position="428"/>
        <end position="479"/>
    </location>
</feature>
<feature type="domain" description="BRX" evidence="10">
    <location>
        <begin position="1118"/>
        <end position="1173"/>
    </location>
</feature>
<comment type="caution">
    <text evidence="11">The sequence shown here is derived from an EMBL/GenBank/DDBJ whole genome shotgun (WGS) entry which is preliminary data.</text>
</comment>
<feature type="compositionally biased region" description="Basic and acidic residues" evidence="8">
    <location>
        <begin position="738"/>
        <end position="751"/>
    </location>
</feature>
<proteinExistence type="predicted"/>
<dbReference type="PANTHER" id="PTHR22870:SF437">
    <property type="entry name" value="REGULATOR OF CHROMOSOME CONDENSATION (RCC1) FAMILY WITH FYVE ZINC FINGER DOMAIN-CONTAINING PROTEIN"/>
    <property type="match status" value="1"/>
</dbReference>
<dbReference type="PROSITE" id="PS50012">
    <property type="entry name" value="RCC1_3"/>
    <property type="match status" value="7"/>
</dbReference>
<feature type="repeat" description="RCC1" evidence="6">
    <location>
        <begin position="596"/>
        <end position="647"/>
    </location>
</feature>
<keyword evidence="1" id="KW-0479">Metal-binding</keyword>
<protein>
    <submittedName>
        <fullName evidence="11">Uncharacterized protein</fullName>
    </submittedName>
</protein>
<evidence type="ECO:0000256" key="3">
    <source>
        <dbReference type="ARBA" id="ARBA00022771"/>
    </source>
</evidence>
<dbReference type="GO" id="GO:0008270">
    <property type="term" value="F:zinc ion binding"/>
    <property type="evidence" value="ECO:0007669"/>
    <property type="project" value="UniProtKB-KW"/>
</dbReference>
<dbReference type="Pfam" id="PF01363">
    <property type="entry name" value="FYVE"/>
    <property type="match status" value="1"/>
</dbReference>
<dbReference type="InterPro" id="IPR027988">
    <property type="entry name" value="BRX_N"/>
</dbReference>
<dbReference type="SUPFAM" id="SSF50985">
    <property type="entry name" value="RCC1/BLIP-II"/>
    <property type="match status" value="1"/>
</dbReference>
<dbReference type="PRINTS" id="PR00633">
    <property type="entry name" value="RCCNDNSATION"/>
</dbReference>
<dbReference type="InterPro" id="IPR017455">
    <property type="entry name" value="Znf_FYVE-rel"/>
</dbReference>
<evidence type="ECO:0000256" key="4">
    <source>
        <dbReference type="ARBA" id="ARBA00022833"/>
    </source>
</evidence>
<keyword evidence="2" id="KW-0677">Repeat</keyword>
<dbReference type="Pfam" id="PF13713">
    <property type="entry name" value="BRX_N"/>
    <property type="match status" value="1"/>
</dbReference>
<dbReference type="Gene3D" id="3.30.40.10">
    <property type="entry name" value="Zinc/RING finger domain, C3HC4 (zinc finger)"/>
    <property type="match status" value="1"/>
</dbReference>
<dbReference type="InterPro" id="IPR051210">
    <property type="entry name" value="Ub_ligase/GEF_domain"/>
</dbReference>
<keyword evidence="12" id="KW-1185">Reference proteome</keyword>
<dbReference type="InterPro" id="IPR001849">
    <property type="entry name" value="PH_domain"/>
</dbReference>
<evidence type="ECO:0000256" key="6">
    <source>
        <dbReference type="PROSITE-ProRule" id="PRU00235"/>
    </source>
</evidence>
<dbReference type="CDD" id="cd13365">
    <property type="entry name" value="PH_PLC_plant-like"/>
    <property type="match status" value="1"/>
</dbReference>
<dbReference type="FunFam" id="2.130.10.30:FF:000028">
    <property type="entry name" value="PH, RCC1 and FYVE domains-containing protein 1"/>
    <property type="match status" value="1"/>
</dbReference>
<evidence type="ECO:0000313" key="11">
    <source>
        <dbReference type="EMBL" id="KAH7283047.1"/>
    </source>
</evidence>
<feature type="coiled-coil region" evidence="7">
    <location>
        <begin position="860"/>
        <end position="936"/>
    </location>
</feature>
<evidence type="ECO:0000256" key="8">
    <source>
        <dbReference type="SAM" id="MobiDB-lite"/>
    </source>
</evidence>
<dbReference type="Gene3D" id="2.30.29.30">
    <property type="entry name" value="Pleckstrin-homology domain (PH domain)/Phosphotyrosine-binding domain (PTB)"/>
    <property type="match status" value="1"/>
</dbReference>
<dbReference type="Gene3D" id="2.130.10.30">
    <property type="entry name" value="Regulator of chromosome condensation 1/beta-lactamase-inhibitor protein II"/>
    <property type="match status" value="2"/>
</dbReference>
<dbReference type="InterPro" id="IPR013083">
    <property type="entry name" value="Znf_RING/FYVE/PHD"/>
</dbReference>
<organism evidence="11 12">
    <name type="scientific">Ceratopteris richardii</name>
    <name type="common">Triangle waterfern</name>
    <dbReference type="NCBI Taxonomy" id="49495"/>
    <lineage>
        <taxon>Eukaryota</taxon>
        <taxon>Viridiplantae</taxon>
        <taxon>Streptophyta</taxon>
        <taxon>Embryophyta</taxon>
        <taxon>Tracheophyta</taxon>
        <taxon>Polypodiopsida</taxon>
        <taxon>Polypodiidae</taxon>
        <taxon>Polypodiales</taxon>
        <taxon>Pteridineae</taxon>
        <taxon>Pteridaceae</taxon>
        <taxon>Parkerioideae</taxon>
        <taxon>Ceratopteris</taxon>
    </lineage>
</organism>
<feature type="repeat" description="RCC1" evidence="6">
    <location>
        <begin position="544"/>
        <end position="595"/>
    </location>
</feature>
<evidence type="ECO:0000256" key="1">
    <source>
        <dbReference type="ARBA" id="ARBA00022723"/>
    </source>
</evidence>
<dbReference type="Proteomes" id="UP000825935">
    <property type="component" value="Chromosome 35"/>
</dbReference>
<feature type="repeat" description="RCC1" evidence="6">
    <location>
        <begin position="374"/>
        <end position="427"/>
    </location>
</feature>
<dbReference type="PROSITE" id="PS51514">
    <property type="entry name" value="BRX"/>
    <property type="match status" value="1"/>
</dbReference>
<dbReference type="InterPro" id="IPR013591">
    <property type="entry name" value="Brevis_radix_dom"/>
</dbReference>
<evidence type="ECO:0000313" key="12">
    <source>
        <dbReference type="Proteomes" id="UP000825935"/>
    </source>
</evidence>
<dbReference type="InterPro" id="IPR000408">
    <property type="entry name" value="Reg_chr_condens"/>
</dbReference>
<gene>
    <name evidence="11" type="ORF">KP509_35G058700</name>
</gene>
<feature type="repeat" description="RCC1" evidence="6">
    <location>
        <begin position="322"/>
        <end position="373"/>
    </location>
</feature>
<dbReference type="InterPro" id="IPR009091">
    <property type="entry name" value="RCC1/BLIP-II"/>
</dbReference>
<dbReference type="PANTHER" id="PTHR22870">
    <property type="entry name" value="REGULATOR OF CHROMOSOME CONDENSATION"/>
    <property type="match status" value="1"/>
</dbReference>
<sequence>MADGGRAGNFERDIEQAITALKKGAHLLKYSRKGKPRFCPFRLSNDERTLIWLSGKDEMQLSLDAVTRIIPGQRTVNFQRNPTPEKEYQSFSLIFGHDEQSLDLVCKDKDQAELWFVGLKALINGGQSHKLRIDTKSDGAMSSDGNSPMSLLRKKYIGGGGSMTGISLHQDIGDTFRNTYGSPPQLLEKTYSVATSNSLESRKSYLEGSFMGDSGDLDTVSETLKVQFKDSSSEAFRVSLSSMISSSSHGSGQDDGEALGDVYMWGEGLGDGLLGGGSCRAESGFSLKMDSLLPKHLESAVVLDVHNIACGRQHAALVSRQGEVFCWGQESGGRLGHGVDSDVAHPQLVETLVNTCVEQVACGEYHTCAVTITGDLYTWGDGTRSFGLLGQGNDFSHWMPRRVHLAEGIRISSVACGPWHTAVITSAGQLFTFGDGTFGALGHGNRASCSFPKEVESLKGLRTVRVACGVWHTAAVVEVIMAYSENNACPAGKLFTWGDADKGRLGHGDKELKSVPTCVAALVDYDFRQVACGHSLTVALTTSGTVFTMGSPAYGQLGDPHATGQYPLLVEGKLWEVFVEEIACGAHHVAVLTSKTEVYTWGKGANGRLGHGDVQDRHTPTLVEALKDKQVKSISCGSSFTAAVCLHKWLSGADQSVCSGCRFSFGFTRKRHNCYNCGHVFCHACSNKKATKATLAPSPKKPYRVCDPCYYKLKMAAESGVSSQGAGLKKNNALQKSLESKERSDRAEAKHLKVQLSLPRLPLDQSRLYGEKSPSKHSKRPESSRRVSPVPSEGSLRNAAAVSPLYDTDSSSYRHPVSPISVPPPRTFASALSPISRRSSPPRSATPTNISDFTSSEYIFEDLKRTNQSLTQEVLKLQAQVESLTERCQAQELQLQQAAKELQVANAVATEEAGKCKAAKEVIRCLTVQLKDLAEKLPPQVHDSNGGIITPLSPILDAVGVAQAANFDSIGAPEVEGICFRDQKHGGSGGNPTVRIIRDTESNGATSPYGTPNGALHLPHRMVSPHHNALRVMEDTEADRMPDGIHPGTKYVAMQGTSKGLEDSQISEKNLGLSRTTRGTTAGILDDGELSCKSTDVSNSGNTSLSMNGKHSPQHVETEWVKQHEPGVYITFTSLPGGGKDLKRVRFSRKKFSEKQAEQWWAENRVQVYEQYNVRGLNNLALGAPVAERISAA</sequence>
<feature type="domain" description="FYVE-type" evidence="9">
    <location>
        <begin position="652"/>
        <end position="714"/>
    </location>
</feature>
<dbReference type="Pfam" id="PF16457">
    <property type="entry name" value="PH_12"/>
    <property type="match status" value="1"/>
</dbReference>
<dbReference type="OMA" id="NERTHWE"/>
<dbReference type="SUPFAM" id="SSF50729">
    <property type="entry name" value="PH domain-like"/>
    <property type="match status" value="1"/>
</dbReference>
<evidence type="ECO:0000259" key="10">
    <source>
        <dbReference type="PROSITE" id="PS51514"/>
    </source>
</evidence>
<evidence type="ECO:0000259" key="9">
    <source>
        <dbReference type="PROSITE" id="PS50178"/>
    </source>
</evidence>
<dbReference type="PROSITE" id="PS50178">
    <property type="entry name" value="ZF_FYVE"/>
    <property type="match status" value="1"/>
</dbReference>
<dbReference type="Pfam" id="PF08381">
    <property type="entry name" value="BRX"/>
    <property type="match status" value="1"/>
</dbReference>
<feature type="repeat" description="RCC1" evidence="6">
    <location>
        <begin position="492"/>
        <end position="543"/>
    </location>
</feature>
<evidence type="ECO:0000256" key="7">
    <source>
        <dbReference type="SAM" id="Coils"/>
    </source>
</evidence>
<evidence type="ECO:0000256" key="5">
    <source>
        <dbReference type="PROSITE-ProRule" id="PRU00091"/>
    </source>
</evidence>
<dbReference type="PROSITE" id="PS00626">
    <property type="entry name" value="RCC1_2"/>
    <property type="match status" value="3"/>
</dbReference>
<dbReference type="Pfam" id="PF25390">
    <property type="entry name" value="WD40_RLD"/>
    <property type="match status" value="1"/>
</dbReference>
<feature type="compositionally biased region" description="Basic and acidic residues" evidence="8">
    <location>
        <begin position="769"/>
        <end position="785"/>
    </location>
</feature>
<dbReference type="InterPro" id="IPR058923">
    <property type="entry name" value="RCC1-like_dom"/>
</dbReference>
<keyword evidence="4" id="KW-0862">Zinc</keyword>
<feature type="repeat" description="RCC1" evidence="6">
    <location>
        <begin position="260"/>
        <end position="321"/>
    </location>
</feature>
<dbReference type="SUPFAM" id="SSF57903">
    <property type="entry name" value="FYVE/PHD zinc finger"/>
    <property type="match status" value="1"/>
</dbReference>
<dbReference type="SMART" id="SM00064">
    <property type="entry name" value="FYVE"/>
    <property type="match status" value="1"/>
</dbReference>